<sequence>MAPFEDISLRESMPPSVHEPDRTDAEQDTFDTGQDDWSQWESHQKRAYVLVGSAVLQMPIWGKLIPYVLATSSLIHVGFVMSYGVFQEYYSSNEIHLQGNREVTGIIGTTSNGVIYLSMPLLFALFTRRWARWRQTAAWCGAILICISFLLSSFSTNVWQLVATQGVMASLGCALIYSPTTLSLGEWFTTSNRAVAYGGVLSCKNIVGSTCPFLFRALLDRYGFRLALRIWTALATGTSVLAIFLVPTHPSKISVSARPTRKIPWQFLRHQTFYVYSVAIVLQSCGYGIPQTYLNTYAHEVTLLSQTSATLLLTLFNIPGIASSTFFGYLSDSKRFSLSATTVTSISAISSALSAFLLWGLTSQGSMALLVMFAVTFGFFAGGYSATWGGVVNELEREAAESNEAIDTGMVYGLLNGGRGIGYVSGGLAGVPLLKAGSVGSGSFGYGTIYGPLIIFTGLSSVFGGWGLLWKCNWKKLLHAV</sequence>
<evidence type="ECO:0000313" key="2">
    <source>
        <dbReference type="Proteomes" id="UP001186974"/>
    </source>
</evidence>
<comment type="caution">
    <text evidence="1">The sequence shown here is derived from an EMBL/GenBank/DDBJ whole genome shotgun (WGS) entry which is preliminary data.</text>
</comment>
<reference evidence="1" key="1">
    <citation type="submission" date="2024-09" db="EMBL/GenBank/DDBJ databases">
        <title>Black Yeasts Isolated from many extreme environments.</title>
        <authorList>
            <person name="Coleine C."/>
            <person name="Stajich J.E."/>
            <person name="Selbmann L."/>
        </authorList>
    </citation>
    <scope>NUCLEOTIDE SEQUENCE</scope>
    <source>
        <strain evidence="1">CCFEE 5737</strain>
    </source>
</reference>
<dbReference type="Proteomes" id="UP001186974">
    <property type="component" value="Unassembled WGS sequence"/>
</dbReference>
<dbReference type="EMBL" id="JAWDJW010000001">
    <property type="protein sequence ID" value="KAK3082327.1"/>
    <property type="molecule type" value="Genomic_DNA"/>
</dbReference>
<keyword evidence="2" id="KW-1185">Reference proteome</keyword>
<evidence type="ECO:0000313" key="1">
    <source>
        <dbReference type="EMBL" id="KAK3082327.1"/>
    </source>
</evidence>
<protein>
    <submittedName>
        <fullName evidence="1">Uncharacterized protein</fullName>
    </submittedName>
</protein>
<gene>
    <name evidence="1" type="ORF">LTS18_004239</name>
</gene>
<name>A0ACC3DZM6_9PEZI</name>
<proteinExistence type="predicted"/>
<organism evidence="1 2">
    <name type="scientific">Coniosporium uncinatum</name>
    <dbReference type="NCBI Taxonomy" id="93489"/>
    <lineage>
        <taxon>Eukaryota</taxon>
        <taxon>Fungi</taxon>
        <taxon>Dikarya</taxon>
        <taxon>Ascomycota</taxon>
        <taxon>Pezizomycotina</taxon>
        <taxon>Dothideomycetes</taxon>
        <taxon>Dothideomycetes incertae sedis</taxon>
        <taxon>Coniosporium</taxon>
    </lineage>
</organism>
<accession>A0ACC3DZM6</accession>